<organism evidence="1">
    <name type="scientific">viral metagenome</name>
    <dbReference type="NCBI Taxonomy" id="1070528"/>
    <lineage>
        <taxon>unclassified sequences</taxon>
        <taxon>metagenomes</taxon>
        <taxon>organismal metagenomes</taxon>
    </lineage>
</organism>
<dbReference type="AlphaFoldDB" id="A0A6C0KWW6"/>
<sequence>MPTNSYIENGVLYEMSGLLLTLRGMRDLEFVKTVTVNRINAHITNQNTVEPNLEDHAQWVVDRIMSLVLTAPHQEKLEIRTKVLNLTRQPAVGVQDELH</sequence>
<proteinExistence type="predicted"/>
<dbReference type="EMBL" id="MN740992">
    <property type="protein sequence ID" value="QHU21751.1"/>
    <property type="molecule type" value="Genomic_DNA"/>
</dbReference>
<reference evidence="1" key="1">
    <citation type="journal article" date="2020" name="Nature">
        <title>Giant virus diversity and host interactions through global metagenomics.</title>
        <authorList>
            <person name="Schulz F."/>
            <person name="Roux S."/>
            <person name="Paez-Espino D."/>
            <person name="Jungbluth S."/>
            <person name="Walsh D.A."/>
            <person name="Denef V.J."/>
            <person name="McMahon K.D."/>
            <person name="Konstantinidis K.T."/>
            <person name="Eloe-Fadrosh E.A."/>
            <person name="Kyrpides N.C."/>
            <person name="Woyke T."/>
        </authorList>
    </citation>
    <scope>NUCLEOTIDE SEQUENCE</scope>
    <source>
        <strain evidence="1">GVMAG-S-3300013286-35</strain>
    </source>
</reference>
<protein>
    <submittedName>
        <fullName evidence="1">Uncharacterized protein</fullName>
    </submittedName>
</protein>
<evidence type="ECO:0000313" key="1">
    <source>
        <dbReference type="EMBL" id="QHU21751.1"/>
    </source>
</evidence>
<accession>A0A6C0KWW6</accession>
<name>A0A6C0KWW6_9ZZZZ</name>